<dbReference type="GO" id="GO:0003723">
    <property type="term" value="F:RNA binding"/>
    <property type="evidence" value="ECO:0007669"/>
    <property type="project" value="UniProtKB-UniRule"/>
</dbReference>
<keyword evidence="1" id="KW-0694">RNA-binding</keyword>
<dbReference type="PaxDb" id="3635-A0A1U8HZM1"/>
<protein>
    <submittedName>
        <fullName evidence="5">Ribonuclease 3-like protein 1</fullName>
    </submittedName>
</protein>
<proteinExistence type="predicted"/>
<dbReference type="KEGG" id="ghi:107889048"/>
<feature type="compositionally biased region" description="Polar residues" evidence="2">
    <location>
        <begin position="1"/>
        <end position="17"/>
    </location>
</feature>
<dbReference type="InterPro" id="IPR014720">
    <property type="entry name" value="dsRBD_dom"/>
</dbReference>
<feature type="region of interest" description="Disordered" evidence="2">
    <location>
        <begin position="1"/>
        <end position="66"/>
    </location>
</feature>
<dbReference type="Gene3D" id="3.30.160.20">
    <property type="match status" value="1"/>
</dbReference>
<dbReference type="SMR" id="A0A1U8HZM1"/>
<reference evidence="5" key="2">
    <citation type="submission" date="2025-08" db="UniProtKB">
        <authorList>
            <consortium name="RefSeq"/>
        </authorList>
    </citation>
    <scope>IDENTIFICATION</scope>
</reference>
<dbReference type="PROSITE" id="PS50137">
    <property type="entry name" value="DS_RBD"/>
    <property type="match status" value="1"/>
</dbReference>
<name>A0A1U8HZM1_GOSHI</name>
<dbReference type="Proteomes" id="UP000818029">
    <property type="component" value="Chromosome A09"/>
</dbReference>
<evidence type="ECO:0000256" key="1">
    <source>
        <dbReference type="PROSITE-ProRule" id="PRU00266"/>
    </source>
</evidence>
<dbReference type="GeneID" id="107889048"/>
<organism evidence="4 5">
    <name type="scientific">Gossypium hirsutum</name>
    <name type="common">Upland cotton</name>
    <name type="synonym">Gossypium mexicanum</name>
    <dbReference type="NCBI Taxonomy" id="3635"/>
    <lineage>
        <taxon>Eukaryota</taxon>
        <taxon>Viridiplantae</taxon>
        <taxon>Streptophyta</taxon>
        <taxon>Embryophyta</taxon>
        <taxon>Tracheophyta</taxon>
        <taxon>Spermatophyta</taxon>
        <taxon>Magnoliopsida</taxon>
        <taxon>eudicotyledons</taxon>
        <taxon>Gunneridae</taxon>
        <taxon>Pentapetalae</taxon>
        <taxon>rosids</taxon>
        <taxon>malvids</taxon>
        <taxon>Malvales</taxon>
        <taxon>Malvaceae</taxon>
        <taxon>Malvoideae</taxon>
        <taxon>Gossypium</taxon>
    </lineage>
</organism>
<evidence type="ECO:0000313" key="4">
    <source>
        <dbReference type="Proteomes" id="UP000818029"/>
    </source>
</evidence>
<feature type="domain" description="DRBM" evidence="3">
    <location>
        <begin position="112"/>
        <end position="189"/>
    </location>
</feature>
<dbReference type="STRING" id="3635.A0A1U8HZM1"/>
<gene>
    <name evidence="5" type="primary">LOC107889048</name>
</gene>
<evidence type="ECO:0000259" key="3">
    <source>
        <dbReference type="PROSITE" id="PS50137"/>
    </source>
</evidence>
<accession>A0A1U8HZM1</accession>
<feature type="compositionally biased region" description="Polar residues" evidence="2">
    <location>
        <begin position="38"/>
        <end position="52"/>
    </location>
</feature>
<sequence>MKSTKTSVKPKNFQINLKNLPPLDPSIVSPLYQDKYENPSSRNQPIVANPSSEFHRKTDSADGNSRPGLEVEECFCLASTNLKHPNNTFNKEIQIRHRHANLVVPDGPKKASAKSKLHDICAANNWKHPLYECCKEEGPSHMKLFTFKVVVEMREETSTTILECFSEPRPKKKMAADHAAEGALWYLRHVGCLLSKPS</sequence>
<dbReference type="SMART" id="SM00358">
    <property type="entry name" value="DSRM"/>
    <property type="match status" value="1"/>
</dbReference>
<dbReference type="RefSeq" id="XP_016668834.1">
    <property type="nucleotide sequence ID" value="XM_016813345.2"/>
</dbReference>
<evidence type="ECO:0000256" key="2">
    <source>
        <dbReference type="SAM" id="MobiDB-lite"/>
    </source>
</evidence>
<dbReference type="OrthoDB" id="786951at2759"/>
<evidence type="ECO:0000313" key="5">
    <source>
        <dbReference type="RefSeq" id="XP_016668834.1"/>
    </source>
</evidence>
<dbReference type="CDD" id="cd19869">
    <property type="entry name" value="DSRM_DCL_plant"/>
    <property type="match status" value="1"/>
</dbReference>
<dbReference type="SUPFAM" id="SSF54768">
    <property type="entry name" value="dsRNA-binding domain-like"/>
    <property type="match status" value="1"/>
</dbReference>
<reference evidence="4" key="1">
    <citation type="journal article" date="2020" name="Nat. Genet.">
        <title>Genomic diversifications of five Gossypium allopolyploid species and their impact on cotton improvement.</title>
        <authorList>
            <person name="Chen Z.J."/>
            <person name="Sreedasyam A."/>
            <person name="Ando A."/>
            <person name="Song Q."/>
            <person name="De Santiago L.M."/>
            <person name="Hulse-Kemp A.M."/>
            <person name="Ding M."/>
            <person name="Ye W."/>
            <person name="Kirkbride R.C."/>
            <person name="Jenkins J."/>
            <person name="Plott C."/>
            <person name="Lovell J."/>
            <person name="Lin Y.M."/>
            <person name="Vaughn R."/>
            <person name="Liu B."/>
            <person name="Simpson S."/>
            <person name="Scheffler B.E."/>
            <person name="Wen L."/>
            <person name="Saski C.A."/>
            <person name="Grover C.E."/>
            <person name="Hu G."/>
            <person name="Conover J.L."/>
            <person name="Carlson J.W."/>
            <person name="Shu S."/>
            <person name="Boston L.B."/>
            <person name="Williams M."/>
            <person name="Peterson D.G."/>
            <person name="McGee K."/>
            <person name="Jones D.C."/>
            <person name="Wendel J.F."/>
            <person name="Stelly D.M."/>
            <person name="Grimwood J."/>
            <person name="Schmutz J."/>
        </authorList>
    </citation>
    <scope>NUCLEOTIDE SEQUENCE [LARGE SCALE GENOMIC DNA]</scope>
    <source>
        <strain evidence="4">cv. TM-1</strain>
    </source>
</reference>
<dbReference type="OMA" id="LWYLRHV"/>
<dbReference type="Pfam" id="PF14709">
    <property type="entry name" value="DND1_DSRM"/>
    <property type="match status" value="1"/>
</dbReference>
<keyword evidence="4" id="KW-1185">Reference proteome</keyword>
<dbReference type="AlphaFoldDB" id="A0A1U8HZM1"/>